<dbReference type="Gene3D" id="2.60.40.10">
    <property type="entry name" value="Immunoglobulins"/>
    <property type="match status" value="1"/>
</dbReference>
<dbReference type="GeneID" id="108265117"/>
<keyword evidence="3" id="KW-1133">Transmembrane helix</keyword>
<feature type="transmembrane region" description="Helical" evidence="3">
    <location>
        <begin position="328"/>
        <end position="351"/>
    </location>
</feature>
<dbReference type="InterPro" id="IPR036179">
    <property type="entry name" value="Ig-like_dom_sf"/>
</dbReference>
<dbReference type="PANTHER" id="PTHR35540:SF1">
    <property type="entry name" value="IZUMO SPERM-EGG FUSION PROTEIN 1"/>
    <property type="match status" value="1"/>
</dbReference>
<keyword evidence="5" id="KW-1185">Reference proteome</keyword>
<dbReference type="InterPro" id="IPR032699">
    <property type="entry name" value="Izumo-Ig"/>
</dbReference>
<keyword evidence="2" id="KW-0732">Signal</keyword>
<dbReference type="InterPro" id="IPR013783">
    <property type="entry name" value="Ig-like_fold"/>
</dbReference>
<proteinExistence type="inferred from homology"/>
<protein>
    <submittedName>
        <fullName evidence="6">Izumo sperm-egg fusion protein 1 isoform X1</fullName>
    </submittedName>
</protein>
<dbReference type="KEGG" id="ipu:108265117"/>
<dbReference type="PANTHER" id="PTHR35540">
    <property type="entry name" value="IZUMO SPERM-EGG FUSION PROTEIN 1"/>
    <property type="match status" value="1"/>
</dbReference>
<dbReference type="GO" id="GO:0002080">
    <property type="term" value="C:acrosomal membrane"/>
    <property type="evidence" value="ECO:0007669"/>
    <property type="project" value="TreeGrafter"/>
</dbReference>
<dbReference type="Pfam" id="PF16706">
    <property type="entry name" value="Izumo-Ig"/>
    <property type="match status" value="1"/>
</dbReference>
<dbReference type="CDD" id="cd00096">
    <property type="entry name" value="Ig"/>
    <property type="match status" value="1"/>
</dbReference>
<dbReference type="OrthoDB" id="9907157at2759"/>
<evidence type="ECO:0000256" key="1">
    <source>
        <dbReference type="ARBA" id="ARBA00009633"/>
    </source>
</evidence>
<evidence type="ECO:0000256" key="2">
    <source>
        <dbReference type="ARBA" id="ARBA00022729"/>
    </source>
</evidence>
<dbReference type="SUPFAM" id="SSF48726">
    <property type="entry name" value="Immunoglobulin"/>
    <property type="match status" value="1"/>
</dbReference>
<comment type="similarity">
    <text evidence="1">Belongs to the Izumo family.</text>
</comment>
<dbReference type="PROSITE" id="PS50835">
    <property type="entry name" value="IG_LIKE"/>
    <property type="match status" value="1"/>
</dbReference>
<dbReference type="Pfam" id="PF15005">
    <property type="entry name" value="IZUMO"/>
    <property type="match status" value="1"/>
</dbReference>
<dbReference type="GO" id="GO:0086080">
    <property type="term" value="F:protein binding involved in heterotypic cell-cell adhesion"/>
    <property type="evidence" value="ECO:0007669"/>
    <property type="project" value="TreeGrafter"/>
</dbReference>
<dbReference type="InterPro" id="IPR007110">
    <property type="entry name" value="Ig-like_dom"/>
</dbReference>
<sequence length="377" mass="42846">MTTDLNTSPKNSFMIQGARAMTHTSSSSSLMKRCDIKKRLQTGPGRFSVCWLVLVCVIPSVRLCLQCDLAVRHMHEDFMASKHEVTVQEQMDLTKIIDHAYITYQDTSTQLSGVIDLTTLYRAQTEYESEFRRHWQELSTGSIQWDMIRILEKGKSILKKHLEVFVAEGLCPNKCGLLFQSVMNCSSCQYGLHICQSDTPPKDCGEHKLVAHEGEQTVLDCFLPWHSLVVGHAKYQYSWKRGATNFSAKDEFEVLVVTKDSKIVLNQLSVSEQGVYRCILLDQHGTTLSHTHFILTVIPMPTSPPKQIPTLPSVPDVDVRHVQPPKDILIIAVAFLTVLSLFGSLAVVMHLGRMALRRQRKAEAEERVENPRWRRRD</sequence>
<name>A0A2D0QWP8_ICTPU</name>
<dbReference type="GO" id="GO:0007342">
    <property type="term" value="P:fusion of sperm to egg plasma membrane involved in single fertilization"/>
    <property type="evidence" value="ECO:0007669"/>
    <property type="project" value="InterPro"/>
</dbReference>
<accession>A0A2D0QWP8</accession>
<dbReference type="InterPro" id="IPR032700">
    <property type="entry name" value="IZUMO1"/>
</dbReference>
<reference evidence="5" key="1">
    <citation type="journal article" date="2016" name="Nat. Commun.">
        <title>The channel catfish genome sequence provides insights into the evolution of scale formation in teleosts.</title>
        <authorList>
            <person name="Liu Z."/>
            <person name="Liu S."/>
            <person name="Yao J."/>
            <person name="Bao L."/>
            <person name="Zhang J."/>
            <person name="Li Y."/>
            <person name="Jiang C."/>
            <person name="Sun L."/>
            <person name="Wang R."/>
            <person name="Zhang Y."/>
            <person name="Zhou T."/>
            <person name="Zeng Q."/>
            <person name="Fu Q."/>
            <person name="Gao S."/>
            <person name="Li N."/>
            <person name="Koren S."/>
            <person name="Jiang Y."/>
            <person name="Zimin A."/>
            <person name="Xu P."/>
            <person name="Phillippy A.M."/>
            <person name="Geng X."/>
            <person name="Song L."/>
            <person name="Sun F."/>
            <person name="Li C."/>
            <person name="Wang X."/>
            <person name="Chen A."/>
            <person name="Jin Y."/>
            <person name="Yuan Z."/>
            <person name="Yang Y."/>
            <person name="Tan S."/>
            <person name="Peatman E."/>
            <person name="Lu J."/>
            <person name="Qin Z."/>
            <person name="Dunham R."/>
            <person name="Li Z."/>
            <person name="Sonstegard T."/>
            <person name="Feng J."/>
            <person name="Danzmann R.G."/>
            <person name="Schroeder S."/>
            <person name="Scheffler B."/>
            <person name="Duke M.V."/>
            <person name="Ballard L."/>
            <person name="Kucuktas H."/>
            <person name="Kaltenboeck L."/>
            <person name="Liu H."/>
            <person name="Armbruster J."/>
            <person name="Xie Y."/>
            <person name="Kirby M.L."/>
            <person name="Tian Y."/>
            <person name="Flanagan M.E."/>
            <person name="Mu W."/>
            <person name="Waldbieser G.C."/>
        </authorList>
    </citation>
    <scope>NUCLEOTIDE SEQUENCE [LARGE SCALE GENOMIC DNA]</scope>
    <source>
        <strain evidence="5">SDA103</strain>
    </source>
</reference>
<dbReference type="InterPro" id="IPR029389">
    <property type="entry name" value="IZUMO"/>
</dbReference>
<dbReference type="RefSeq" id="XP_017322729.1">
    <property type="nucleotide sequence ID" value="XM_017467240.3"/>
</dbReference>
<evidence type="ECO:0000256" key="3">
    <source>
        <dbReference type="SAM" id="Phobius"/>
    </source>
</evidence>
<evidence type="ECO:0000313" key="5">
    <source>
        <dbReference type="Proteomes" id="UP000221080"/>
    </source>
</evidence>
<reference evidence="6" key="2">
    <citation type="submission" date="2025-08" db="UniProtKB">
        <authorList>
            <consortium name="RefSeq"/>
        </authorList>
    </citation>
    <scope>IDENTIFICATION</scope>
    <source>
        <tissue evidence="6">Blood</tissue>
    </source>
</reference>
<dbReference type="GO" id="GO:0005886">
    <property type="term" value="C:plasma membrane"/>
    <property type="evidence" value="ECO:0007669"/>
    <property type="project" value="TreeGrafter"/>
</dbReference>
<dbReference type="GO" id="GO:0005102">
    <property type="term" value="F:signaling receptor binding"/>
    <property type="evidence" value="ECO:0007669"/>
    <property type="project" value="InterPro"/>
</dbReference>
<keyword evidence="3" id="KW-0812">Transmembrane</keyword>
<keyword evidence="3" id="KW-0472">Membrane</keyword>
<evidence type="ECO:0000259" key="4">
    <source>
        <dbReference type="PROSITE" id="PS50835"/>
    </source>
</evidence>
<evidence type="ECO:0000313" key="6">
    <source>
        <dbReference type="RefSeq" id="XP_017322729.1"/>
    </source>
</evidence>
<dbReference type="AlphaFoldDB" id="A0A2D0QWP8"/>
<dbReference type="GO" id="GO:0035036">
    <property type="term" value="P:sperm-egg recognition"/>
    <property type="evidence" value="ECO:0007669"/>
    <property type="project" value="InterPro"/>
</dbReference>
<feature type="domain" description="Ig-like" evidence="4">
    <location>
        <begin position="200"/>
        <end position="289"/>
    </location>
</feature>
<gene>
    <name evidence="6" type="primary">LOC108265117</name>
</gene>
<dbReference type="Proteomes" id="UP000221080">
    <property type="component" value="Chromosome 5"/>
</dbReference>
<organism evidence="5 6">
    <name type="scientific">Ictalurus punctatus</name>
    <name type="common">Channel catfish</name>
    <name type="synonym">Silurus punctatus</name>
    <dbReference type="NCBI Taxonomy" id="7998"/>
    <lineage>
        <taxon>Eukaryota</taxon>
        <taxon>Metazoa</taxon>
        <taxon>Chordata</taxon>
        <taxon>Craniata</taxon>
        <taxon>Vertebrata</taxon>
        <taxon>Euteleostomi</taxon>
        <taxon>Actinopterygii</taxon>
        <taxon>Neopterygii</taxon>
        <taxon>Teleostei</taxon>
        <taxon>Ostariophysi</taxon>
        <taxon>Siluriformes</taxon>
        <taxon>Ictaluridae</taxon>
        <taxon>Ictalurus</taxon>
    </lineage>
</organism>